<dbReference type="InterPro" id="IPR051553">
    <property type="entry name" value="Ran_GTPase-activating"/>
</dbReference>
<dbReference type="PANTHER" id="PTHR45982">
    <property type="entry name" value="REGULATOR OF CHROMOSOME CONDENSATION"/>
    <property type="match status" value="1"/>
</dbReference>
<dbReference type="Gene3D" id="2.130.10.30">
    <property type="entry name" value="Regulator of chromosome condensation 1/beta-lactamase-inhibitor protein II"/>
    <property type="match status" value="3"/>
</dbReference>
<dbReference type="RefSeq" id="WP_323577945.1">
    <property type="nucleotide sequence ID" value="NZ_JAYGJQ010000002.1"/>
</dbReference>
<dbReference type="SUPFAM" id="SSF50985">
    <property type="entry name" value="RCC1/BLIP-II"/>
    <property type="match status" value="3"/>
</dbReference>
<name>A0ABU5VXL2_9BACT</name>
<evidence type="ECO:0000313" key="2">
    <source>
        <dbReference type="Proteomes" id="UP001302274"/>
    </source>
</evidence>
<keyword evidence="2" id="KW-1185">Reference proteome</keyword>
<dbReference type="Pfam" id="PF00415">
    <property type="entry name" value="RCC1"/>
    <property type="match status" value="5"/>
</dbReference>
<dbReference type="PRINTS" id="PR00633">
    <property type="entry name" value="RCCNDNSATION"/>
</dbReference>
<evidence type="ECO:0000313" key="1">
    <source>
        <dbReference type="EMBL" id="MEA9357786.1"/>
    </source>
</evidence>
<proteinExistence type="predicted"/>
<dbReference type="Pfam" id="PF13540">
    <property type="entry name" value="RCC1_2"/>
    <property type="match status" value="1"/>
</dbReference>
<dbReference type="EMBL" id="JAYGJQ010000002">
    <property type="protein sequence ID" value="MEA9357786.1"/>
    <property type="molecule type" value="Genomic_DNA"/>
</dbReference>
<dbReference type="InterPro" id="IPR000408">
    <property type="entry name" value="Reg_chr_condens"/>
</dbReference>
<protein>
    <submittedName>
        <fullName evidence="1">Uncharacterized protein</fullName>
    </submittedName>
</protein>
<organism evidence="1 2">
    <name type="scientific">Bacteriovorax antarcticus</name>
    <dbReference type="NCBI Taxonomy" id="3088717"/>
    <lineage>
        <taxon>Bacteria</taxon>
        <taxon>Pseudomonadati</taxon>
        <taxon>Bdellovibrionota</taxon>
        <taxon>Bacteriovoracia</taxon>
        <taxon>Bacteriovoracales</taxon>
        <taxon>Bacteriovoracaceae</taxon>
        <taxon>Bacteriovorax</taxon>
    </lineage>
</organism>
<gene>
    <name evidence="1" type="ORF">SHI21_16260</name>
</gene>
<dbReference type="InterPro" id="IPR009091">
    <property type="entry name" value="RCC1/BLIP-II"/>
</dbReference>
<dbReference type="Proteomes" id="UP001302274">
    <property type="component" value="Unassembled WGS sequence"/>
</dbReference>
<accession>A0ABU5VXL2</accession>
<sequence length="899" mass="94575">MLKLIKNFIIYSIVMFTVSGCFSPETLVSLKHKILGTENDNPVNNPNNVLSSLSVNGSSFCLTQGNGNRLCWGGQSDYAKTETFSAVPSVLKNKTIKKISVATSHSCVIANDDKVYCWGAGEEGQLGNGQFETSSIPVAVDTSGVLSGKTMVEVYARSENTCAVDSNSIIYCWGNGEYGQLGDGGVLDANRKSSVPVLIDMTLLAGKTIKQFVNKGPASCVLASDDNAYCWGINLVGTLGEGSGNVDVNGNYINSTSPVQVQMPGALTIKKLGESFGGANCALASDDNVYCWGYGGFRISNLANRDTPAIESIGVSGTIKSLYMGEYNACAITTSDVGYCWGRGATGAIGNNNISNQDAALVTPVGSLAAGFKSFTVGSKTVCAIALDDKIYCWGQGTNGQLGNGANSNSLVPVPVDMSGVLNNKIITKIQIDYERVCAFATDNEIYCWGLGAAGTIGDGANNSTNVPTLLNKTGNLIGKTFNSLEGSDYDSTCAIASDDKVYCWGRGSSPMGEPELGTGRSASGYTPTEVYSHNISNQPILNVIYSKNNRDGGTCLQVSNGDVYCGANSSAMIYQFSLGSQKIKELFYDESNDAQCFIDDNDLVSCWGEYEDVMGNAVISKSPIPRPIDFSGALNNKTIKKLVMGYQYACVLASDQQVYCWGYEDYVGNGVSSNALVPTPIDTTGVLSGLEINFLFAKADGGTCVIADNQRVYCWGYGTGNGDISGNAILSPVEVSLPAGVKIEKYSAGPYATYLLSDDGDIYSWGYGGNGLLGNGAAIDSLIPVVVSKPGALATKKFLSVSGSESHTCAIDEDSQVYCWGYGSDGNLGNNSTSDSNVPVAISTSGVMSGKSTHSLISLWSTTCALSFDEDVYCWGAGQLGNNTSTGSLVPVEVRYTP</sequence>
<comment type="caution">
    <text evidence="1">The sequence shown here is derived from an EMBL/GenBank/DDBJ whole genome shotgun (WGS) entry which is preliminary data.</text>
</comment>
<dbReference type="PROSITE" id="PS50012">
    <property type="entry name" value="RCC1_3"/>
    <property type="match status" value="6"/>
</dbReference>
<dbReference type="PROSITE" id="PS51257">
    <property type="entry name" value="PROKAR_LIPOPROTEIN"/>
    <property type="match status" value="1"/>
</dbReference>
<dbReference type="PANTHER" id="PTHR45982:SF1">
    <property type="entry name" value="REGULATOR OF CHROMOSOME CONDENSATION"/>
    <property type="match status" value="1"/>
</dbReference>
<reference evidence="1 2" key="1">
    <citation type="submission" date="2023-11" db="EMBL/GenBank/DDBJ databases">
        <title>A Novel Polar Bacteriovorax (B. antarcticus) Isolated from the Biocrust in Antarctica.</title>
        <authorList>
            <person name="Mun W."/>
            <person name="Choi S.Y."/>
            <person name="Mitchell R.J."/>
        </authorList>
    </citation>
    <scope>NUCLEOTIDE SEQUENCE [LARGE SCALE GENOMIC DNA]</scope>
    <source>
        <strain evidence="1 2">PP10</strain>
    </source>
</reference>